<dbReference type="EC" id="6.3.4.15" evidence="6"/>
<dbReference type="InterPro" id="IPR013196">
    <property type="entry name" value="HTH_11"/>
</dbReference>
<gene>
    <name evidence="6" type="primary">birA</name>
    <name evidence="8" type="ORF">PZA18_04155</name>
</gene>
<dbReference type="InterPro" id="IPR008988">
    <property type="entry name" value="Transcriptional_repressor_C"/>
</dbReference>
<dbReference type="GO" id="GO:0004077">
    <property type="term" value="F:biotin--[biotin carboxyl-carrier protein] ligase activity"/>
    <property type="evidence" value="ECO:0007669"/>
    <property type="project" value="UniProtKB-EC"/>
</dbReference>
<dbReference type="SUPFAM" id="SSF55681">
    <property type="entry name" value="Class II aaRS and biotin synthetases"/>
    <property type="match status" value="1"/>
</dbReference>
<proteinExistence type="inferred from homology"/>
<organism evidence="8 9">
    <name type="scientific">Parachitinimonas caeni</name>
    <dbReference type="NCBI Taxonomy" id="3031301"/>
    <lineage>
        <taxon>Bacteria</taxon>
        <taxon>Pseudomonadati</taxon>
        <taxon>Pseudomonadota</taxon>
        <taxon>Betaproteobacteria</taxon>
        <taxon>Neisseriales</taxon>
        <taxon>Chitinibacteraceae</taxon>
        <taxon>Parachitinimonas</taxon>
    </lineage>
</organism>
<dbReference type="InterPro" id="IPR004143">
    <property type="entry name" value="BPL_LPL_catalytic"/>
</dbReference>
<dbReference type="Proteomes" id="UP001172778">
    <property type="component" value="Unassembled WGS sequence"/>
</dbReference>
<comment type="caution">
    <text evidence="8">The sequence shown here is derived from an EMBL/GenBank/DDBJ whole genome shotgun (WGS) entry which is preliminary data.</text>
</comment>
<dbReference type="PANTHER" id="PTHR12835">
    <property type="entry name" value="BIOTIN PROTEIN LIGASE"/>
    <property type="match status" value="1"/>
</dbReference>
<protein>
    <recommendedName>
        <fullName evidence="6">Bifunctional ligase/repressor BirA</fullName>
    </recommendedName>
    <alternativeName>
        <fullName evidence="6">Biotin--[acetyl-CoA-carboxylase] ligase</fullName>
        <ecNumber evidence="6">6.3.4.15</ecNumber>
    </alternativeName>
    <alternativeName>
        <fullName evidence="6">Biotin--protein ligase</fullName>
    </alternativeName>
    <alternativeName>
        <fullName evidence="6">Biotin-[acetyl-CoA carboxylase] synthetase</fullName>
    </alternativeName>
</protein>
<dbReference type="Gene3D" id="1.10.10.10">
    <property type="entry name" value="Winged helix-like DNA-binding domain superfamily/Winged helix DNA-binding domain"/>
    <property type="match status" value="1"/>
</dbReference>
<evidence type="ECO:0000256" key="2">
    <source>
        <dbReference type="ARBA" id="ARBA00022741"/>
    </source>
</evidence>
<feature type="binding site" evidence="6">
    <location>
        <position position="184"/>
    </location>
    <ligand>
        <name>biotin</name>
        <dbReference type="ChEBI" id="CHEBI:57586"/>
    </ligand>
</feature>
<dbReference type="InterPro" id="IPR036390">
    <property type="entry name" value="WH_DNA-bd_sf"/>
</dbReference>
<dbReference type="NCBIfam" id="TIGR00121">
    <property type="entry name" value="birA_ligase"/>
    <property type="match status" value="1"/>
</dbReference>
<dbReference type="RefSeq" id="WP_284099530.1">
    <property type="nucleotide sequence ID" value="NZ_JARRAF010000003.1"/>
</dbReference>
<evidence type="ECO:0000256" key="1">
    <source>
        <dbReference type="ARBA" id="ARBA00022598"/>
    </source>
</evidence>
<dbReference type="SUPFAM" id="SSF46785">
    <property type="entry name" value="Winged helix' DNA-binding domain"/>
    <property type="match status" value="1"/>
</dbReference>
<reference evidence="8" key="1">
    <citation type="submission" date="2023-03" db="EMBL/GenBank/DDBJ databases">
        <title>Chitinimonas shenzhenensis gen. nov., sp. nov., a novel member of family Burkholderiaceae isolated from activated sludge collected in Shen Zhen, China.</title>
        <authorList>
            <person name="Wang X."/>
        </authorList>
    </citation>
    <scope>NUCLEOTIDE SEQUENCE</scope>
    <source>
        <strain evidence="8">DQS-5</strain>
    </source>
</reference>
<evidence type="ECO:0000313" key="9">
    <source>
        <dbReference type="Proteomes" id="UP001172778"/>
    </source>
</evidence>
<accession>A0ABT7DT41</accession>
<dbReference type="Pfam" id="PF08279">
    <property type="entry name" value="HTH_11"/>
    <property type="match status" value="1"/>
</dbReference>
<dbReference type="InterPro" id="IPR030855">
    <property type="entry name" value="Bifunct_BirA"/>
</dbReference>
<keyword evidence="9" id="KW-1185">Reference proteome</keyword>
<dbReference type="HAMAP" id="MF_00978">
    <property type="entry name" value="Bifunct_BirA"/>
    <property type="match status" value="1"/>
</dbReference>
<keyword evidence="1 6" id="KW-0436">Ligase</keyword>
<dbReference type="InterPro" id="IPR004408">
    <property type="entry name" value="Biotin_CoA_COase_ligase"/>
</dbReference>
<feature type="domain" description="BPL/LPL catalytic" evidence="7">
    <location>
        <begin position="70"/>
        <end position="255"/>
    </location>
</feature>
<dbReference type="InterPro" id="IPR003142">
    <property type="entry name" value="BPL_C"/>
</dbReference>
<dbReference type="InterPro" id="IPR045864">
    <property type="entry name" value="aa-tRNA-synth_II/BPL/LPL"/>
</dbReference>
<dbReference type="Gene3D" id="2.30.30.100">
    <property type="match status" value="1"/>
</dbReference>
<evidence type="ECO:0000256" key="4">
    <source>
        <dbReference type="ARBA" id="ARBA00023267"/>
    </source>
</evidence>
<dbReference type="Pfam" id="PF02237">
    <property type="entry name" value="BPL_C"/>
    <property type="match status" value="1"/>
</dbReference>
<feature type="binding site" evidence="6">
    <location>
        <position position="113"/>
    </location>
    <ligand>
        <name>biotin</name>
        <dbReference type="ChEBI" id="CHEBI:57586"/>
    </ligand>
</feature>
<keyword evidence="2 6" id="KW-0547">Nucleotide-binding</keyword>
<dbReference type="SUPFAM" id="SSF50037">
    <property type="entry name" value="C-terminal domain of transcriptional repressors"/>
    <property type="match status" value="1"/>
</dbReference>
<dbReference type="PANTHER" id="PTHR12835:SF5">
    <property type="entry name" value="BIOTIN--PROTEIN LIGASE"/>
    <property type="match status" value="1"/>
</dbReference>
<keyword evidence="6" id="KW-0805">Transcription regulation</keyword>
<feature type="binding site" evidence="6">
    <location>
        <begin position="89"/>
        <end position="91"/>
    </location>
    <ligand>
        <name>biotin</name>
        <dbReference type="ChEBI" id="CHEBI:57586"/>
    </ligand>
</feature>
<keyword evidence="6" id="KW-0238">DNA-binding</keyword>
<sequence length="324" mass="34961">MNCFDVLRQLSAEHFISGEALASQLGVSRSLIWQALQQAEHYGIEVHSIRGRGYRLSRPLIWLDEATIARHLGSQARFFDLKLFDSTGSTNTELLAAAGKGAPSGMVYAAEWQTAGRGRRGRQWRGELGASLMFSLLWRFDCGAAQLSGLSLAVGIALARAVERHGATQARLKWPNDLIAGTQKLAGILIEVQGDALGPNAAVIGIGLNINLSQQARTALDQPITDMQAQGGETNRNVLLAGILAELADILPAFESGGFKPLVAEWERRHAWHHQPVTILHSNGEQSEGVALGITDDGALRVSGAQGEFRLFAGDVSLRRKDSN</sequence>
<feature type="DNA-binding region" description="H-T-H motif" evidence="6">
    <location>
        <begin position="18"/>
        <end position="37"/>
    </location>
</feature>
<name>A0ABT7DT41_9NEIS</name>
<evidence type="ECO:0000259" key="7">
    <source>
        <dbReference type="PROSITE" id="PS51733"/>
    </source>
</evidence>
<keyword evidence="4 6" id="KW-0092">Biotin</keyword>
<keyword evidence="6" id="KW-0804">Transcription</keyword>
<comment type="function">
    <text evidence="6">Acts both as a biotin--[acetyl-CoA-carboxylase] ligase and a repressor.</text>
</comment>
<dbReference type="PROSITE" id="PS51733">
    <property type="entry name" value="BPL_LPL_CATALYTIC"/>
    <property type="match status" value="1"/>
</dbReference>
<dbReference type="CDD" id="cd16442">
    <property type="entry name" value="BPL"/>
    <property type="match status" value="1"/>
</dbReference>
<comment type="catalytic activity">
    <reaction evidence="5 6">
        <text>biotin + L-lysyl-[protein] + ATP = N(6)-biotinyl-L-lysyl-[protein] + AMP + diphosphate + H(+)</text>
        <dbReference type="Rhea" id="RHEA:11756"/>
        <dbReference type="Rhea" id="RHEA-COMP:9752"/>
        <dbReference type="Rhea" id="RHEA-COMP:10505"/>
        <dbReference type="ChEBI" id="CHEBI:15378"/>
        <dbReference type="ChEBI" id="CHEBI:29969"/>
        <dbReference type="ChEBI" id="CHEBI:30616"/>
        <dbReference type="ChEBI" id="CHEBI:33019"/>
        <dbReference type="ChEBI" id="CHEBI:57586"/>
        <dbReference type="ChEBI" id="CHEBI:83144"/>
        <dbReference type="ChEBI" id="CHEBI:456215"/>
        <dbReference type="EC" id="6.3.4.15"/>
    </reaction>
</comment>
<feature type="binding site" evidence="6">
    <location>
        <begin position="117"/>
        <end position="119"/>
    </location>
    <ligand>
        <name>biotin</name>
        <dbReference type="ChEBI" id="CHEBI:57586"/>
    </ligand>
</feature>
<keyword evidence="6" id="KW-0678">Repressor</keyword>
<keyword evidence="3 6" id="KW-0067">ATP-binding</keyword>
<dbReference type="EMBL" id="JARRAF010000003">
    <property type="protein sequence ID" value="MDK2123241.1"/>
    <property type="molecule type" value="Genomic_DNA"/>
</dbReference>
<evidence type="ECO:0000256" key="3">
    <source>
        <dbReference type="ARBA" id="ARBA00022840"/>
    </source>
</evidence>
<evidence type="ECO:0000256" key="6">
    <source>
        <dbReference type="HAMAP-Rule" id="MF_00978"/>
    </source>
</evidence>
<dbReference type="Gene3D" id="3.30.930.10">
    <property type="entry name" value="Bira Bifunctional Protein, Domain 2"/>
    <property type="match status" value="1"/>
</dbReference>
<evidence type="ECO:0000313" key="8">
    <source>
        <dbReference type="EMBL" id="MDK2123241.1"/>
    </source>
</evidence>
<evidence type="ECO:0000256" key="5">
    <source>
        <dbReference type="ARBA" id="ARBA00047846"/>
    </source>
</evidence>
<comment type="similarity">
    <text evidence="6">Belongs to the biotin--protein ligase family.</text>
</comment>
<dbReference type="InterPro" id="IPR036388">
    <property type="entry name" value="WH-like_DNA-bd_sf"/>
</dbReference>
<dbReference type="Pfam" id="PF03099">
    <property type="entry name" value="BPL_LplA_LipB"/>
    <property type="match status" value="1"/>
</dbReference>